<dbReference type="CDD" id="cd06170">
    <property type="entry name" value="LuxR_C_like"/>
    <property type="match status" value="1"/>
</dbReference>
<evidence type="ECO:0000313" key="4">
    <source>
        <dbReference type="EMBL" id="MFD2792895.1"/>
    </source>
</evidence>
<dbReference type="PROSITE" id="PS50043">
    <property type="entry name" value="HTH_LUXR_2"/>
    <property type="match status" value="1"/>
</dbReference>
<evidence type="ECO:0000313" key="5">
    <source>
        <dbReference type="Proteomes" id="UP001597479"/>
    </source>
</evidence>
<dbReference type="Pfam" id="PF00196">
    <property type="entry name" value="GerE"/>
    <property type="match status" value="1"/>
</dbReference>
<evidence type="ECO:0000256" key="2">
    <source>
        <dbReference type="SAM" id="MobiDB-lite"/>
    </source>
</evidence>
<dbReference type="PANTHER" id="PTHR43214:SF43">
    <property type="entry name" value="TWO-COMPONENT RESPONSE REGULATOR"/>
    <property type="match status" value="1"/>
</dbReference>
<feature type="domain" description="HTH luxR-type" evidence="3">
    <location>
        <begin position="734"/>
        <end position="799"/>
    </location>
</feature>
<dbReference type="PANTHER" id="PTHR43214">
    <property type="entry name" value="TWO-COMPONENT RESPONSE REGULATOR"/>
    <property type="match status" value="1"/>
</dbReference>
<name>A0ABW5VR41_9MICO</name>
<reference evidence="5" key="1">
    <citation type="journal article" date="2019" name="Int. J. Syst. Evol. Microbiol.">
        <title>The Global Catalogue of Microorganisms (GCM) 10K type strain sequencing project: providing services to taxonomists for standard genome sequencing and annotation.</title>
        <authorList>
            <consortium name="The Broad Institute Genomics Platform"/>
            <consortium name="The Broad Institute Genome Sequencing Center for Infectious Disease"/>
            <person name="Wu L."/>
            <person name="Ma J."/>
        </authorList>
    </citation>
    <scope>NUCLEOTIDE SEQUENCE [LARGE SCALE GENOMIC DNA]</scope>
    <source>
        <strain evidence="5">CCM 7044</strain>
    </source>
</reference>
<dbReference type="InterPro" id="IPR036388">
    <property type="entry name" value="WH-like_DNA-bd_sf"/>
</dbReference>
<dbReference type="Proteomes" id="UP001597479">
    <property type="component" value="Unassembled WGS sequence"/>
</dbReference>
<accession>A0ABW5VR41</accession>
<organism evidence="4 5">
    <name type="scientific">Promicromonospora vindobonensis</name>
    <dbReference type="NCBI Taxonomy" id="195748"/>
    <lineage>
        <taxon>Bacteria</taxon>
        <taxon>Bacillati</taxon>
        <taxon>Actinomycetota</taxon>
        <taxon>Actinomycetes</taxon>
        <taxon>Micrococcales</taxon>
        <taxon>Promicromonosporaceae</taxon>
        <taxon>Promicromonospora</taxon>
    </lineage>
</organism>
<keyword evidence="1" id="KW-0238">DNA-binding</keyword>
<dbReference type="SMART" id="SM00421">
    <property type="entry name" value="HTH_LUXR"/>
    <property type="match status" value="1"/>
</dbReference>
<comment type="caution">
    <text evidence="4">The sequence shown here is derived from an EMBL/GenBank/DDBJ whole genome shotgun (WGS) entry which is preliminary data.</text>
</comment>
<sequence>MVWVDVPESDQVDGDALGLLVHHRLLDVTAEEPQTAGIAEALTGESLAAALDAHGAVLVVDRLGPTSGEALVYLDRVARLLRRGRVVVLTAAPLPASVPTLDGRIPAGEAPKHLELLLHDLAVRPDEAQAAAAALGAPLSRSQARLLVTAAAGFAAVIYPVLEEVRRVHAGDVAVTDDIVSTIAAAHRAALLRAALPPEAIRVLVEASLGPRFSRTELASTGLLAELHGAPAFLDRLVDAGLVLDDPSVPDDVLAVEPNARRALLDYARGRGQDELHLRAAKAARRREQAGDTRGALLVGLESGDAELVRDLLQNGWTGVLDGHDPTLHEALWGAAAAVPVHHVPAELRALLSVTRRSPGRPGTHETSTTQLTGPQRPNGPEGHLPTFARIARLRRAGRTDDALRLARGLLGPARGGLDLEQVLVGLQAAVTAIEAGLLDEALRYAESVHQGALGSGALPLAAAAAELAALVHALDSGVHAAADWSAEVDALPEPPAWWRHAVGDPAALASALVRLERFNDDLPDDLLDAVQDAAQTELWFAGLHVEATLAALRRQEEPAVNQLRDTLARRGLTPSEAEPSTDHLQIPPLLALDLGRLYLGLGRGTIAVVIAGSLTGRTPAAALLDARLRLAQGLPHDALLATTAVGHQGSTAGARLETHLLAGEALTAITDGTTDDADVRRELAHATALAHQLGGALPFWWASSDILRRMAEDAPEPVRENIAQVLRRRGGPAPVEFVVVPDRQLVVLHRLADGLTSTEVAKASFVSHNTVKTQIREVYRRLGVHNRTAALRRARELGLLDPIVRARLRAGSPSSL</sequence>
<dbReference type="InterPro" id="IPR000792">
    <property type="entry name" value="Tscrpt_reg_LuxR_C"/>
</dbReference>
<protein>
    <submittedName>
        <fullName evidence="4">LuxR C-terminal-related transcriptional regulator</fullName>
    </submittedName>
</protein>
<proteinExistence type="predicted"/>
<gene>
    <name evidence="4" type="ORF">ACFS27_04960</name>
</gene>
<dbReference type="InterPro" id="IPR039420">
    <property type="entry name" value="WalR-like"/>
</dbReference>
<dbReference type="RefSeq" id="WP_377180734.1">
    <property type="nucleotide sequence ID" value="NZ_JBHUOG010000001.1"/>
</dbReference>
<dbReference type="Gene3D" id="1.10.10.10">
    <property type="entry name" value="Winged helix-like DNA-binding domain superfamily/Winged helix DNA-binding domain"/>
    <property type="match status" value="1"/>
</dbReference>
<feature type="region of interest" description="Disordered" evidence="2">
    <location>
        <begin position="356"/>
        <end position="383"/>
    </location>
</feature>
<evidence type="ECO:0000259" key="3">
    <source>
        <dbReference type="PROSITE" id="PS50043"/>
    </source>
</evidence>
<dbReference type="InterPro" id="IPR016032">
    <property type="entry name" value="Sig_transdc_resp-reg_C-effctor"/>
</dbReference>
<dbReference type="EMBL" id="JBHUOG010000001">
    <property type="protein sequence ID" value="MFD2792895.1"/>
    <property type="molecule type" value="Genomic_DNA"/>
</dbReference>
<dbReference type="SUPFAM" id="SSF46894">
    <property type="entry name" value="C-terminal effector domain of the bipartite response regulators"/>
    <property type="match status" value="1"/>
</dbReference>
<keyword evidence="5" id="KW-1185">Reference proteome</keyword>
<feature type="compositionally biased region" description="Polar residues" evidence="2">
    <location>
        <begin position="365"/>
        <end position="376"/>
    </location>
</feature>
<evidence type="ECO:0000256" key="1">
    <source>
        <dbReference type="ARBA" id="ARBA00023125"/>
    </source>
</evidence>